<dbReference type="UniPathway" id="UPA00276">
    <property type="reaction ID" value="UER00406"/>
</dbReference>
<dbReference type="EMBL" id="SGXF01000007">
    <property type="protein sequence ID" value="RZS92828.1"/>
    <property type="molecule type" value="Genomic_DNA"/>
</dbReference>
<dbReference type="GO" id="GO:0006747">
    <property type="term" value="P:FAD biosynthetic process"/>
    <property type="evidence" value="ECO:0007669"/>
    <property type="project" value="UniProtKB-UniRule"/>
</dbReference>
<evidence type="ECO:0000256" key="13">
    <source>
        <dbReference type="ARBA" id="ARBA00049494"/>
    </source>
</evidence>
<dbReference type="NCBIfam" id="NF004162">
    <property type="entry name" value="PRK05627.1-5"/>
    <property type="match status" value="1"/>
</dbReference>
<dbReference type="GO" id="GO:0009398">
    <property type="term" value="P:FMN biosynthetic process"/>
    <property type="evidence" value="ECO:0007669"/>
    <property type="project" value="UniProtKB-UniRule"/>
</dbReference>
<sequence>MKCIEEKMWFQVESSGTAVTLGKFDGLHRGHQILLDKIEDQKKNGLDSMVFTFDMPPSTLITGRTRQQLNTNEERARRLERQGLDYLIVYPFNDQVCHMEPEGFVEQILCGCCHASYLAVGTDFRFGYRRSGDAELLLRLASKYGYECEVVEKAMDGNRAISSTYIREELAAGHMEKVNALLGYPFTVSGRVIHGAQLGRQWGMPTLNLQPDPYKQLPPGGVYCSCTIVDGVVRPGITNIGYKPTVSDAGIRGVESYLFDFDGDLYGKDVEVMLLSHVRPEHRFESVDLLKKQIASDIAFGKEYFKKYPVKSLQKCYEII</sequence>
<dbReference type="PANTHER" id="PTHR22749">
    <property type="entry name" value="RIBOFLAVIN KINASE/FMN ADENYLYLTRANSFERASE"/>
    <property type="match status" value="1"/>
</dbReference>
<proteinExistence type="inferred from homology"/>
<dbReference type="SMART" id="SM00904">
    <property type="entry name" value="Flavokinase"/>
    <property type="match status" value="1"/>
</dbReference>
<dbReference type="PIRSF" id="PIRSF004491">
    <property type="entry name" value="FAD_Synth"/>
    <property type="match status" value="1"/>
</dbReference>
<comment type="catalytic activity">
    <reaction evidence="12 14">
        <text>riboflavin + ATP = FMN + ADP + H(+)</text>
        <dbReference type="Rhea" id="RHEA:14357"/>
        <dbReference type="ChEBI" id="CHEBI:15378"/>
        <dbReference type="ChEBI" id="CHEBI:30616"/>
        <dbReference type="ChEBI" id="CHEBI:57986"/>
        <dbReference type="ChEBI" id="CHEBI:58210"/>
        <dbReference type="ChEBI" id="CHEBI:456216"/>
        <dbReference type="EC" id="2.7.1.26"/>
    </reaction>
</comment>
<dbReference type="FunFam" id="3.40.50.620:FF:000021">
    <property type="entry name" value="Riboflavin biosynthesis protein"/>
    <property type="match status" value="1"/>
</dbReference>
<dbReference type="GO" id="GO:0009231">
    <property type="term" value="P:riboflavin biosynthetic process"/>
    <property type="evidence" value="ECO:0007669"/>
    <property type="project" value="InterPro"/>
</dbReference>
<protein>
    <recommendedName>
        <fullName evidence="14">Riboflavin biosynthesis protein</fullName>
    </recommendedName>
    <domain>
        <recommendedName>
            <fullName evidence="14">Riboflavin kinase</fullName>
            <ecNumber evidence="14">2.7.1.26</ecNumber>
        </recommendedName>
        <alternativeName>
            <fullName evidence="14">Flavokinase</fullName>
        </alternativeName>
    </domain>
    <domain>
        <recommendedName>
            <fullName evidence="14">FMN adenylyltransferase</fullName>
            <ecNumber evidence="14">2.7.7.2</ecNumber>
        </recommendedName>
        <alternativeName>
            <fullName evidence="14">FAD pyrophosphorylase</fullName>
        </alternativeName>
        <alternativeName>
            <fullName evidence="14">FAD synthase</fullName>
        </alternativeName>
    </domain>
</protein>
<dbReference type="InterPro" id="IPR023468">
    <property type="entry name" value="Riboflavin_kinase"/>
</dbReference>
<evidence type="ECO:0000313" key="16">
    <source>
        <dbReference type="EMBL" id="RZS92828.1"/>
    </source>
</evidence>
<name>A0A4Q7P0L9_9FIRM</name>
<keyword evidence="9 14" id="KW-0274">FAD</keyword>
<evidence type="ECO:0000256" key="14">
    <source>
        <dbReference type="PIRNR" id="PIRNR004491"/>
    </source>
</evidence>
<dbReference type="InterPro" id="IPR014729">
    <property type="entry name" value="Rossmann-like_a/b/a_fold"/>
</dbReference>
<keyword evidence="8 14" id="KW-0418">Kinase</keyword>
<evidence type="ECO:0000256" key="10">
    <source>
        <dbReference type="ARBA" id="ARBA00022840"/>
    </source>
</evidence>
<dbReference type="EC" id="2.7.1.26" evidence="14"/>
<dbReference type="AlphaFoldDB" id="A0A4Q7P0L9"/>
<dbReference type="RefSeq" id="WP_243647603.1">
    <property type="nucleotide sequence ID" value="NZ_SGXF01000007.1"/>
</dbReference>
<organism evidence="16 17">
    <name type="scientific">Cuneatibacter caecimuris</name>
    <dbReference type="NCBI Taxonomy" id="1796618"/>
    <lineage>
        <taxon>Bacteria</taxon>
        <taxon>Bacillati</taxon>
        <taxon>Bacillota</taxon>
        <taxon>Clostridia</taxon>
        <taxon>Lachnospirales</taxon>
        <taxon>Lachnospiraceae</taxon>
        <taxon>Cuneatibacter</taxon>
    </lineage>
</organism>
<comment type="pathway">
    <text evidence="1 14">Cofactor biosynthesis; FAD biosynthesis; FAD from FMN: step 1/1.</text>
</comment>
<comment type="caution">
    <text evidence="16">The sequence shown here is derived from an EMBL/GenBank/DDBJ whole genome shotgun (WGS) entry which is preliminary data.</text>
</comment>
<evidence type="ECO:0000256" key="4">
    <source>
        <dbReference type="ARBA" id="ARBA00022643"/>
    </source>
</evidence>
<dbReference type="GO" id="GO:0008531">
    <property type="term" value="F:riboflavin kinase activity"/>
    <property type="evidence" value="ECO:0007669"/>
    <property type="project" value="UniProtKB-UniRule"/>
</dbReference>
<keyword evidence="7 14" id="KW-0547">Nucleotide-binding</keyword>
<evidence type="ECO:0000256" key="1">
    <source>
        <dbReference type="ARBA" id="ARBA00004726"/>
    </source>
</evidence>
<dbReference type="SUPFAM" id="SSF52374">
    <property type="entry name" value="Nucleotidylyl transferase"/>
    <property type="match status" value="1"/>
</dbReference>
<keyword evidence="3 14" id="KW-0285">Flavoprotein</keyword>
<dbReference type="Gene3D" id="2.40.30.30">
    <property type="entry name" value="Riboflavin kinase-like"/>
    <property type="match status" value="1"/>
</dbReference>
<evidence type="ECO:0000256" key="9">
    <source>
        <dbReference type="ARBA" id="ARBA00022827"/>
    </source>
</evidence>
<dbReference type="Gene3D" id="3.40.50.620">
    <property type="entry name" value="HUPs"/>
    <property type="match status" value="1"/>
</dbReference>
<dbReference type="PANTHER" id="PTHR22749:SF6">
    <property type="entry name" value="RIBOFLAVIN KINASE"/>
    <property type="match status" value="1"/>
</dbReference>
<comment type="pathway">
    <text evidence="2 14">Cofactor biosynthesis; FMN biosynthesis; FMN from riboflavin (ATP route): step 1/1.</text>
</comment>
<evidence type="ECO:0000256" key="3">
    <source>
        <dbReference type="ARBA" id="ARBA00022630"/>
    </source>
</evidence>
<evidence type="ECO:0000256" key="12">
    <source>
        <dbReference type="ARBA" id="ARBA00047880"/>
    </source>
</evidence>
<dbReference type="InterPro" id="IPR002606">
    <property type="entry name" value="Riboflavin_kinase_bac"/>
</dbReference>
<dbReference type="UniPathway" id="UPA00277">
    <property type="reaction ID" value="UER00407"/>
</dbReference>
<dbReference type="Pfam" id="PF06574">
    <property type="entry name" value="FAD_syn"/>
    <property type="match status" value="1"/>
</dbReference>
<evidence type="ECO:0000256" key="2">
    <source>
        <dbReference type="ARBA" id="ARBA00005201"/>
    </source>
</evidence>
<evidence type="ECO:0000256" key="11">
    <source>
        <dbReference type="ARBA" id="ARBA00023268"/>
    </source>
</evidence>
<evidence type="ECO:0000256" key="7">
    <source>
        <dbReference type="ARBA" id="ARBA00022741"/>
    </source>
</evidence>
<evidence type="ECO:0000313" key="17">
    <source>
        <dbReference type="Proteomes" id="UP000292927"/>
    </source>
</evidence>
<feature type="domain" description="Riboflavin kinase" evidence="15">
    <location>
        <begin position="181"/>
        <end position="306"/>
    </location>
</feature>
<dbReference type="CDD" id="cd02064">
    <property type="entry name" value="FAD_synthetase_N"/>
    <property type="match status" value="1"/>
</dbReference>
<dbReference type="GO" id="GO:0005524">
    <property type="term" value="F:ATP binding"/>
    <property type="evidence" value="ECO:0007669"/>
    <property type="project" value="UniProtKB-UniRule"/>
</dbReference>
<dbReference type="Pfam" id="PF01687">
    <property type="entry name" value="Flavokinase"/>
    <property type="match status" value="1"/>
</dbReference>
<keyword evidence="6 14" id="KW-0548">Nucleotidyltransferase</keyword>
<dbReference type="GO" id="GO:0003919">
    <property type="term" value="F:FMN adenylyltransferase activity"/>
    <property type="evidence" value="ECO:0007669"/>
    <property type="project" value="UniProtKB-UniRule"/>
</dbReference>
<comment type="similarity">
    <text evidence="14">Belongs to the ribF family.</text>
</comment>
<comment type="catalytic activity">
    <reaction evidence="13 14">
        <text>FMN + ATP + H(+) = FAD + diphosphate</text>
        <dbReference type="Rhea" id="RHEA:17237"/>
        <dbReference type="ChEBI" id="CHEBI:15378"/>
        <dbReference type="ChEBI" id="CHEBI:30616"/>
        <dbReference type="ChEBI" id="CHEBI:33019"/>
        <dbReference type="ChEBI" id="CHEBI:57692"/>
        <dbReference type="ChEBI" id="CHEBI:58210"/>
        <dbReference type="EC" id="2.7.7.2"/>
    </reaction>
</comment>
<evidence type="ECO:0000256" key="5">
    <source>
        <dbReference type="ARBA" id="ARBA00022679"/>
    </source>
</evidence>
<reference evidence="16 17" key="1">
    <citation type="submission" date="2019-02" db="EMBL/GenBank/DDBJ databases">
        <title>Genomic Encyclopedia of Type Strains, Phase IV (KMG-IV): sequencing the most valuable type-strain genomes for metagenomic binning, comparative biology and taxonomic classification.</title>
        <authorList>
            <person name="Goeker M."/>
        </authorList>
    </citation>
    <scope>NUCLEOTIDE SEQUENCE [LARGE SCALE GENOMIC DNA]</scope>
    <source>
        <strain evidence="16 17">DSM 29486</strain>
    </source>
</reference>
<dbReference type="Proteomes" id="UP000292927">
    <property type="component" value="Unassembled WGS sequence"/>
</dbReference>
<keyword evidence="11" id="KW-0511">Multifunctional enzyme</keyword>
<dbReference type="InterPro" id="IPR015864">
    <property type="entry name" value="FAD_synthase"/>
</dbReference>
<keyword evidence="5 14" id="KW-0808">Transferase</keyword>
<gene>
    <name evidence="16" type="ORF">EV209_2901</name>
</gene>
<dbReference type="NCBIfam" id="TIGR00083">
    <property type="entry name" value="ribF"/>
    <property type="match status" value="1"/>
</dbReference>
<dbReference type="SUPFAM" id="SSF82114">
    <property type="entry name" value="Riboflavin kinase-like"/>
    <property type="match status" value="1"/>
</dbReference>
<evidence type="ECO:0000256" key="6">
    <source>
        <dbReference type="ARBA" id="ARBA00022695"/>
    </source>
</evidence>
<keyword evidence="17" id="KW-1185">Reference proteome</keyword>
<evidence type="ECO:0000256" key="8">
    <source>
        <dbReference type="ARBA" id="ARBA00022777"/>
    </source>
</evidence>
<keyword evidence="10 14" id="KW-0067">ATP-binding</keyword>
<dbReference type="InterPro" id="IPR015865">
    <property type="entry name" value="Riboflavin_kinase_bac/euk"/>
</dbReference>
<dbReference type="EC" id="2.7.7.2" evidence="14"/>
<accession>A0A4Q7P0L9</accession>
<keyword evidence="4 14" id="KW-0288">FMN</keyword>
<evidence type="ECO:0000259" key="15">
    <source>
        <dbReference type="SMART" id="SM00904"/>
    </source>
</evidence>
<dbReference type="InterPro" id="IPR023465">
    <property type="entry name" value="Riboflavin_kinase_dom_sf"/>
</dbReference>